<feature type="transmembrane region" description="Helical" evidence="7">
    <location>
        <begin position="149"/>
        <end position="167"/>
    </location>
</feature>
<proteinExistence type="predicted"/>
<dbReference type="InterPro" id="IPR037185">
    <property type="entry name" value="EmrE-like"/>
</dbReference>
<evidence type="ECO:0000256" key="6">
    <source>
        <dbReference type="SAM" id="MobiDB-lite"/>
    </source>
</evidence>
<keyword evidence="5 7" id="KW-0472">Membrane</keyword>
<keyword evidence="3" id="KW-0256">Endoplasmic reticulum</keyword>
<dbReference type="SUPFAM" id="SSF103481">
    <property type="entry name" value="Multidrug resistance efflux transporter EmrE"/>
    <property type="match status" value="1"/>
</dbReference>
<organism evidence="8 9">
    <name type="scientific">Ascosphaera apis ARSEF 7405</name>
    <dbReference type="NCBI Taxonomy" id="392613"/>
    <lineage>
        <taxon>Eukaryota</taxon>
        <taxon>Fungi</taxon>
        <taxon>Dikarya</taxon>
        <taxon>Ascomycota</taxon>
        <taxon>Pezizomycotina</taxon>
        <taxon>Eurotiomycetes</taxon>
        <taxon>Eurotiomycetidae</taxon>
        <taxon>Onygenales</taxon>
        <taxon>Ascosphaeraceae</taxon>
        <taxon>Ascosphaera</taxon>
    </lineage>
</organism>
<evidence type="ECO:0000256" key="7">
    <source>
        <dbReference type="SAM" id="Phobius"/>
    </source>
</evidence>
<dbReference type="GO" id="GO:0000139">
    <property type="term" value="C:Golgi membrane"/>
    <property type="evidence" value="ECO:0007669"/>
    <property type="project" value="InterPro"/>
</dbReference>
<evidence type="ECO:0000256" key="5">
    <source>
        <dbReference type="ARBA" id="ARBA00023136"/>
    </source>
</evidence>
<feature type="transmembrane region" description="Helical" evidence="7">
    <location>
        <begin position="296"/>
        <end position="318"/>
    </location>
</feature>
<dbReference type="Proteomes" id="UP000242877">
    <property type="component" value="Unassembled WGS sequence"/>
</dbReference>
<feature type="transmembrane region" description="Helical" evidence="7">
    <location>
        <begin position="224"/>
        <end position="244"/>
    </location>
</feature>
<keyword evidence="8" id="KW-0762">Sugar transport</keyword>
<dbReference type="OrthoDB" id="408493at2759"/>
<dbReference type="EMBL" id="AZGZ01000009">
    <property type="protein sequence ID" value="KZZ93016.1"/>
    <property type="molecule type" value="Genomic_DNA"/>
</dbReference>
<dbReference type="GO" id="GO:0015165">
    <property type="term" value="F:pyrimidine nucleotide-sugar transmembrane transporter activity"/>
    <property type="evidence" value="ECO:0007669"/>
    <property type="project" value="InterPro"/>
</dbReference>
<feature type="region of interest" description="Disordered" evidence="6">
    <location>
        <begin position="395"/>
        <end position="460"/>
    </location>
</feature>
<dbReference type="InterPro" id="IPR007271">
    <property type="entry name" value="Nuc_sug_transpt"/>
</dbReference>
<comment type="caution">
    <text evidence="8">The sequence shown here is derived from an EMBL/GenBank/DDBJ whole genome shotgun (WGS) entry which is preliminary data.</text>
</comment>
<feature type="transmembrane region" description="Helical" evidence="7">
    <location>
        <begin position="256"/>
        <end position="276"/>
    </location>
</feature>
<comment type="subcellular location">
    <subcellularLocation>
        <location evidence="1">Endoplasmic reticulum membrane</location>
        <topology evidence="1">Multi-pass membrane protein</topology>
    </subcellularLocation>
</comment>
<evidence type="ECO:0000256" key="2">
    <source>
        <dbReference type="ARBA" id="ARBA00022692"/>
    </source>
</evidence>
<gene>
    <name evidence="8" type="ORF">AAP_02482</name>
</gene>
<accession>A0A167ZRV6</accession>
<reference evidence="8 9" key="1">
    <citation type="journal article" date="2016" name="Genome Biol. Evol.">
        <title>Divergent and convergent evolution of fungal pathogenicity.</title>
        <authorList>
            <person name="Shang Y."/>
            <person name="Xiao G."/>
            <person name="Zheng P."/>
            <person name="Cen K."/>
            <person name="Zhan S."/>
            <person name="Wang C."/>
        </authorList>
    </citation>
    <scope>NUCLEOTIDE SEQUENCE [LARGE SCALE GENOMIC DNA]</scope>
    <source>
        <strain evidence="8 9">ARSEF 7405</strain>
    </source>
</reference>
<protein>
    <submittedName>
        <fullName evidence="8">Nucleotide-sugar transporter</fullName>
    </submittedName>
</protein>
<sequence length="460" mass="49931">MRRINRTHWFVSVAVLAAQHAAFILLLHHSRFATVSGGSRYIPSTAFALSEIIKFTISLTGALYEVSKPAAPSMSVTSLFSTLASKVLRGDCWKMALPAFSYAASNSLLYLALSNLDAAAFQIAYQVQLVISAALGYIVLKRTISQERCITLFLLVIGITMTLWHRANDVNELDEKRSSTGPRSVLEFKRVGTAMGGTFMKRSATYEGMNEDLMMAYPDMDTKLGLMAALGAAATSALGGVSFEKICGESMDATSMWVRNVQLSMYSLVLIGFFGIGTTDAEQISKQGFFGGYNWIVWTVVGLQTSLGLGTAICYGSGQICRKACATRFSSAIILMTGMRLFGFPDNTMAIIGSSIVLVSIFFYGPLKPPSTGGAAAPLPLYAPIARRPSTLAPYHHEKVDDDEVPKKSEPNYLTVPSSDDRFLRIPTTPELERQGGLSTSRPASPMARTNHAKTGYFDE</sequence>
<feature type="transmembrane region" description="Helical" evidence="7">
    <location>
        <begin position="9"/>
        <end position="29"/>
    </location>
</feature>
<evidence type="ECO:0000313" key="9">
    <source>
        <dbReference type="Proteomes" id="UP000242877"/>
    </source>
</evidence>
<feature type="transmembrane region" description="Helical" evidence="7">
    <location>
        <begin position="349"/>
        <end position="367"/>
    </location>
</feature>
<evidence type="ECO:0000256" key="4">
    <source>
        <dbReference type="ARBA" id="ARBA00022989"/>
    </source>
</evidence>
<keyword evidence="4 7" id="KW-1133">Transmembrane helix</keyword>
<name>A0A167ZRV6_9EURO</name>
<evidence type="ECO:0000313" key="8">
    <source>
        <dbReference type="EMBL" id="KZZ93016.1"/>
    </source>
</evidence>
<keyword evidence="8" id="KW-0813">Transport</keyword>
<dbReference type="PANTHER" id="PTHR10231">
    <property type="entry name" value="NUCLEOTIDE-SUGAR TRANSMEMBRANE TRANSPORTER"/>
    <property type="match status" value="1"/>
</dbReference>
<dbReference type="AlphaFoldDB" id="A0A167ZRV6"/>
<dbReference type="Pfam" id="PF04142">
    <property type="entry name" value="Nuc_sug_transp"/>
    <property type="match status" value="1"/>
</dbReference>
<keyword evidence="9" id="KW-1185">Reference proteome</keyword>
<keyword evidence="2 7" id="KW-0812">Transmembrane</keyword>
<evidence type="ECO:0000256" key="1">
    <source>
        <dbReference type="ARBA" id="ARBA00004477"/>
    </source>
</evidence>
<feature type="transmembrane region" description="Helical" evidence="7">
    <location>
        <begin position="119"/>
        <end position="140"/>
    </location>
</feature>
<evidence type="ECO:0000256" key="3">
    <source>
        <dbReference type="ARBA" id="ARBA00022824"/>
    </source>
</evidence>
<feature type="compositionally biased region" description="Basic and acidic residues" evidence="6">
    <location>
        <begin position="395"/>
        <end position="410"/>
    </location>
</feature>
<dbReference type="VEuPathDB" id="FungiDB:AAP_02482"/>